<keyword evidence="1" id="KW-1133">Transmembrane helix</keyword>
<evidence type="ECO:0000256" key="1">
    <source>
        <dbReference type="SAM" id="Phobius"/>
    </source>
</evidence>
<evidence type="ECO:0000313" key="3">
    <source>
        <dbReference type="Proteomes" id="UP000176997"/>
    </source>
</evidence>
<keyword evidence="1" id="KW-0472">Membrane</keyword>
<proteinExistence type="predicted"/>
<comment type="caution">
    <text evidence="2">The sequence shown here is derived from an EMBL/GenBank/DDBJ whole genome shotgun (WGS) entry which is preliminary data.</text>
</comment>
<sequence length="140" mass="15786">MDKKNIIIAILIILLAISGYFFFQRNSEKNLAFENNLKCAQYIDQQNKEINEIANLPINEGKIVTAPKIFFSTKLNTCVSAFTITDFRNKGFSSYYINNLLNNDSIFSEGGQTDETIDGVSLAEIAEQKYRAKLKELGGE</sequence>
<accession>A0A1G2S9I7</accession>
<dbReference type="STRING" id="1802723.A2675_02915"/>
<dbReference type="EMBL" id="MHUS01000012">
    <property type="protein sequence ID" value="OHA81369.1"/>
    <property type="molecule type" value="Genomic_DNA"/>
</dbReference>
<dbReference type="Proteomes" id="UP000176997">
    <property type="component" value="Unassembled WGS sequence"/>
</dbReference>
<feature type="transmembrane region" description="Helical" evidence="1">
    <location>
        <begin position="6"/>
        <end position="23"/>
    </location>
</feature>
<keyword evidence="1" id="KW-0812">Transmembrane</keyword>
<protein>
    <submittedName>
        <fullName evidence="2">Uncharacterized protein</fullName>
    </submittedName>
</protein>
<evidence type="ECO:0000313" key="2">
    <source>
        <dbReference type="EMBL" id="OHA81369.1"/>
    </source>
</evidence>
<organism evidence="2 3">
    <name type="scientific">Candidatus Yonathbacteria bacterium RIFCSPHIGHO2_01_FULL_51_10</name>
    <dbReference type="NCBI Taxonomy" id="1802723"/>
    <lineage>
        <taxon>Bacteria</taxon>
        <taxon>Candidatus Yonathiibacteriota</taxon>
    </lineage>
</organism>
<dbReference type="AlphaFoldDB" id="A0A1G2S9I7"/>
<gene>
    <name evidence="2" type="ORF">A2675_02915</name>
</gene>
<name>A0A1G2S9I7_9BACT</name>
<reference evidence="2 3" key="1">
    <citation type="journal article" date="2016" name="Nat. Commun.">
        <title>Thousands of microbial genomes shed light on interconnected biogeochemical processes in an aquifer system.</title>
        <authorList>
            <person name="Anantharaman K."/>
            <person name="Brown C.T."/>
            <person name="Hug L.A."/>
            <person name="Sharon I."/>
            <person name="Castelle C.J."/>
            <person name="Probst A.J."/>
            <person name="Thomas B.C."/>
            <person name="Singh A."/>
            <person name="Wilkins M.J."/>
            <person name="Karaoz U."/>
            <person name="Brodie E.L."/>
            <person name="Williams K.H."/>
            <person name="Hubbard S.S."/>
            <person name="Banfield J.F."/>
        </authorList>
    </citation>
    <scope>NUCLEOTIDE SEQUENCE [LARGE SCALE GENOMIC DNA]</scope>
</reference>